<evidence type="ECO:0000313" key="1">
    <source>
        <dbReference type="EMBL" id="MDQ0008005.1"/>
    </source>
</evidence>
<gene>
    <name evidence="1" type="ORF">J2T07_000164</name>
</gene>
<dbReference type="Proteomes" id="UP001237737">
    <property type="component" value="Unassembled WGS sequence"/>
</dbReference>
<protein>
    <submittedName>
        <fullName evidence="1">Uncharacterized protein</fullName>
    </submittedName>
</protein>
<keyword evidence="2" id="KW-1185">Reference proteome</keyword>
<reference evidence="1 2" key="1">
    <citation type="submission" date="2023-07" db="EMBL/GenBank/DDBJ databases">
        <title>Sorghum-associated microbial communities from plants grown in Nebraska, USA.</title>
        <authorList>
            <person name="Schachtman D."/>
        </authorList>
    </citation>
    <scope>NUCLEOTIDE SEQUENCE [LARGE SCALE GENOMIC DNA]</scope>
    <source>
        <strain evidence="1 2">CC60</strain>
    </source>
</reference>
<proteinExistence type="predicted"/>
<organism evidence="1 2">
    <name type="scientific">Luteibacter jiangsuensis</name>
    <dbReference type="NCBI Taxonomy" id="637577"/>
    <lineage>
        <taxon>Bacteria</taxon>
        <taxon>Pseudomonadati</taxon>
        <taxon>Pseudomonadota</taxon>
        <taxon>Gammaproteobacteria</taxon>
        <taxon>Lysobacterales</taxon>
        <taxon>Rhodanobacteraceae</taxon>
        <taxon>Luteibacter</taxon>
    </lineage>
</organism>
<comment type="caution">
    <text evidence="1">The sequence shown here is derived from an EMBL/GenBank/DDBJ whole genome shotgun (WGS) entry which is preliminary data.</text>
</comment>
<name>A0ABT9ST76_9GAMM</name>
<dbReference type="EMBL" id="JAUSSK010000001">
    <property type="protein sequence ID" value="MDQ0008005.1"/>
    <property type="molecule type" value="Genomic_DNA"/>
</dbReference>
<sequence>MYPSGTTNKNIVFINFDQPWDVVRFAVTSADREVTVSFKDAGLNVIGSIVTIPPGSEERQTEVRYDDQGRGRIRHVEIRSLEVIRLDSFKFRSPR</sequence>
<accession>A0ABT9ST76</accession>
<evidence type="ECO:0000313" key="2">
    <source>
        <dbReference type="Proteomes" id="UP001237737"/>
    </source>
</evidence>
<dbReference type="RefSeq" id="WP_306846598.1">
    <property type="nucleotide sequence ID" value="NZ_JAUSSK010000001.1"/>
</dbReference>